<dbReference type="GO" id="GO:0008270">
    <property type="term" value="F:zinc ion binding"/>
    <property type="evidence" value="ECO:0007669"/>
    <property type="project" value="InterPro"/>
</dbReference>
<feature type="compositionally biased region" description="Basic and acidic residues" evidence="3">
    <location>
        <begin position="57"/>
        <end position="70"/>
    </location>
</feature>
<name>A0A2H2Z247_TRIPA</name>
<feature type="compositionally biased region" description="Basic residues" evidence="3">
    <location>
        <begin position="71"/>
        <end position="83"/>
    </location>
</feature>
<protein>
    <submittedName>
        <fullName evidence="5">Zn2Cys6 transcriptional regulator</fullName>
    </submittedName>
</protein>
<dbReference type="Pfam" id="PF11951">
    <property type="entry name" value="Fungal_trans_2"/>
    <property type="match status" value="1"/>
</dbReference>
<dbReference type="OrthoDB" id="5213892at2759"/>
<feature type="compositionally biased region" description="Polar residues" evidence="3">
    <location>
        <begin position="139"/>
        <end position="158"/>
    </location>
</feature>
<dbReference type="Pfam" id="PF00172">
    <property type="entry name" value="Zn_clus"/>
    <property type="match status" value="1"/>
</dbReference>
<dbReference type="SUPFAM" id="SSF57701">
    <property type="entry name" value="Zn2/Cys6 DNA-binding domain"/>
    <property type="match status" value="1"/>
</dbReference>
<proteinExistence type="predicted"/>
<dbReference type="EMBL" id="LFMI01000267">
    <property type="protein sequence ID" value="OTA02013.1"/>
    <property type="molecule type" value="Genomic_DNA"/>
</dbReference>
<comment type="caution">
    <text evidence="5">The sequence shown here is derived from an EMBL/GenBank/DDBJ whole genome shotgun (WGS) entry which is preliminary data.</text>
</comment>
<gene>
    <name evidence="5" type="ORF">A9Z42_0023370</name>
</gene>
<organism evidence="5 6">
    <name type="scientific">Trichoderma parareesei</name>
    <name type="common">Filamentous fungus</name>
    <dbReference type="NCBI Taxonomy" id="858221"/>
    <lineage>
        <taxon>Eukaryota</taxon>
        <taxon>Fungi</taxon>
        <taxon>Dikarya</taxon>
        <taxon>Ascomycota</taxon>
        <taxon>Pezizomycotina</taxon>
        <taxon>Sordariomycetes</taxon>
        <taxon>Hypocreomycetidae</taxon>
        <taxon>Hypocreales</taxon>
        <taxon>Hypocreaceae</taxon>
        <taxon>Trichoderma</taxon>
    </lineage>
</organism>
<evidence type="ECO:0000313" key="6">
    <source>
        <dbReference type="Proteomes" id="UP000219286"/>
    </source>
</evidence>
<dbReference type="PANTHER" id="PTHR37534:SF46">
    <property type="entry name" value="ZN(II)2CYS6 TRANSCRIPTION FACTOR (EUROFUNG)"/>
    <property type="match status" value="1"/>
</dbReference>
<dbReference type="InterPro" id="IPR021858">
    <property type="entry name" value="Fun_TF"/>
</dbReference>
<evidence type="ECO:0000256" key="1">
    <source>
        <dbReference type="ARBA" id="ARBA00004123"/>
    </source>
</evidence>
<evidence type="ECO:0000256" key="3">
    <source>
        <dbReference type="SAM" id="MobiDB-lite"/>
    </source>
</evidence>
<dbReference type="PROSITE" id="PS00463">
    <property type="entry name" value="ZN2_CY6_FUNGAL_1"/>
    <property type="match status" value="1"/>
</dbReference>
<feature type="region of interest" description="Disordered" evidence="3">
    <location>
        <begin position="57"/>
        <end position="178"/>
    </location>
</feature>
<keyword evidence="2" id="KW-0539">Nucleus</keyword>
<sequence>MPSLRHILSSSKVRSQSGCYTCRLRRKKCDERRPECSGCAALEITCHYGDVKPDWMDGGPKQKEMAEHVKAQVKKQASRRRDRKYLELLETGTSKVSLSDDGPGADVDRDRDHNRDGDRDGGRDRDREHERGHAYDATSAPSTKESPNSHVSGSTAGTSPPEVPWHSQAFGGGGGVDEQAEMDRSADIHYTCMYLDYVFPHLFPHYRPHILVGGRGWVMDALQSNNKSLYHITVSLASYYFALILNNGEPEHNECMAKMVQNLQTQMELGLRELQREVSSLHSRKMNPRDGLVVMESIIQLLIFEVAMGNRENWKLHLDAAIALFRQILPDPEGWEEMLYGLVNKRWPPPEMGMKRPWSTSQAACRFFTANLLYIDVLSSVTLACPPRLYSYQNTIMPSCNTTQWSPCTMGEGPLRMEEFRGLHNWVLQVIGDIASLHAWKKSQSLAGSLSINELLSRGTILMDAIKGGIMAIQNTDPRPDTVATVISVPVLSEQPSYAMHNTIWLYAALIYLNTVLTGWQPSCPEISSAVSKTTHLLFNLPSGTCLGALAWPLCVAGCLAPPEDEVKYKNIVARLGGLQPFGSLREAMNIMERVWARRPLDESWDVAQCMNILGHGVVLL</sequence>
<dbReference type="PROSITE" id="PS50048">
    <property type="entry name" value="ZN2_CY6_FUNGAL_2"/>
    <property type="match status" value="1"/>
</dbReference>
<comment type="subcellular location">
    <subcellularLocation>
        <location evidence="1">Nucleus</location>
    </subcellularLocation>
</comment>
<dbReference type="CDD" id="cd00067">
    <property type="entry name" value="GAL4"/>
    <property type="match status" value="1"/>
</dbReference>
<feature type="domain" description="Zn(2)-C6 fungal-type" evidence="4">
    <location>
        <begin position="18"/>
        <end position="48"/>
    </location>
</feature>
<dbReference type="PANTHER" id="PTHR37534">
    <property type="entry name" value="TRANSCRIPTIONAL ACTIVATOR PROTEIN UGA3"/>
    <property type="match status" value="1"/>
</dbReference>
<feature type="compositionally biased region" description="Basic and acidic residues" evidence="3">
    <location>
        <begin position="106"/>
        <end position="134"/>
    </location>
</feature>
<dbReference type="SMART" id="SM00066">
    <property type="entry name" value="GAL4"/>
    <property type="match status" value="1"/>
</dbReference>
<keyword evidence="6" id="KW-1185">Reference proteome</keyword>
<dbReference type="AlphaFoldDB" id="A0A2H2Z247"/>
<dbReference type="Proteomes" id="UP000219286">
    <property type="component" value="Unassembled WGS sequence"/>
</dbReference>
<dbReference type="Gene3D" id="4.10.240.10">
    <property type="entry name" value="Zn(2)-C6 fungal-type DNA-binding domain"/>
    <property type="match status" value="1"/>
</dbReference>
<evidence type="ECO:0000313" key="5">
    <source>
        <dbReference type="EMBL" id="OTA02013.1"/>
    </source>
</evidence>
<dbReference type="InterPro" id="IPR001138">
    <property type="entry name" value="Zn2Cys6_DnaBD"/>
</dbReference>
<accession>A0A2H2Z247</accession>
<dbReference type="GO" id="GO:0005634">
    <property type="term" value="C:nucleus"/>
    <property type="evidence" value="ECO:0007669"/>
    <property type="project" value="UniProtKB-SubCell"/>
</dbReference>
<reference evidence="5 6" key="1">
    <citation type="journal article" date="2015" name="Genome Announc.">
        <title>Genome sequence and annotation of Trichoderma parareesei, the ancestor of the cellulase producer Trichoderma reesei.</title>
        <authorList>
            <person name="Yang D."/>
            <person name="Pomraning K."/>
            <person name="Kopchinskiy A."/>
            <person name="Karimi Aghcheh R."/>
            <person name="Atanasova L."/>
            <person name="Chenthamara K."/>
            <person name="Baker S.E."/>
            <person name="Zhang R."/>
            <person name="Shen Q."/>
            <person name="Freitag M."/>
            <person name="Kubicek C.P."/>
            <person name="Druzhinina I.S."/>
        </authorList>
    </citation>
    <scope>NUCLEOTIDE SEQUENCE [LARGE SCALE GENOMIC DNA]</scope>
    <source>
        <strain evidence="5 6">CBS 125925</strain>
    </source>
</reference>
<evidence type="ECO:0000259" key="4">
    <source>
        <dbReference type="PROSITE" id="PS50048"/>
    </source>
</evidence>
<dbReference type="GO" id="GO:0000981">
    <property type="term" value="F:DNA-binding transcription factor activity, RNA polymerase II-specific"/>
    <property type="evidence" value="ECO:0007669"/>
    <property type="project" value="InterPro"/>
</dbReference>
<evidence type="ECO:0000256" key="2">
    <source>
        <dbReference type="ARBA" id="ARBA00023242"/>
    </source>
</evidence>
<dbReference type="InterPro" id="IPR036864">
    <property type="entry name" value="Zn2-C6_fun-type_DNA-bd_sf"/>
</dbReference>